<evidence type="ECO:0000256" key="5">
    <source>
        <dbReference type="ARBA" id="ARBA00023136"/>
    </source>
</evidence>
<feature type="transmembrane region" description="Helical" evidence="6">
    <location>
        <begin position="134"/>
        <end position="155"/>
    </location>
</feature>
<dbReference type="AlphaFoldDB" id="A0A087GIB4"/>
<dbReference type="InterPro" id="IPR000620">
    <property type="entry name" value="EamA_dom"/>
</dbReference>
<evidence type="ECO:0000256" key="2">
    <source>
        <dbReference type="ARBA" id="ARBA00007635"/>
    </source>
</evidence>
<dbReference type="eggNOG" id="ENOG502QPWM">
    <property type="taxonomic scope" value="Eukaryota"/>
</dbReference>
<dbReference type="InterPro" id="IPR030184">
    <property type="entry name" value="WAT1-related"/>
</dbReference>
<evidence type="ECO:0000256" key="1">
    <source>
        <dbReference type="ARBA" id="ARBA00004141"/>
    </source>
</evidence>
<reference evidence="9" key="1">
    <citation type="journal article" date="2015" name="Nat. Plants">
        <title>Genome expansion of Arabis alpina linked with retrotransposition and reduced symmetric DNA methylation.</title>
        <authorList>
            <person name="Willing E.M."/>
            <person name="Rawat V."/>
            <person name="Mandakova T."/>
            <person name="Maumus F."/>
            <person name="James G.V."/>
            <person name="Nordstroem K.J."/>
            <person name="Becker C."/>
            <person name="Warthmann N."/>
            <person name="Chica C."/>
            <person name="Szarzynska B."/>
            <person name="Zytnicki M."/>
            <person name="Albani M.C."/>
            <person name="Kiefer C."/>
            <person name="Bergonzi S."/>
            <person name="Castaings L."/>
            <person name="Mateos J.L."/>
            <person name="Berns M.C."/>
            <person name="Bujdoso N."/>
            <person name="Piofczyk T."/>
            <person name="de Lorenzo L."/>
            <person name="Barrero-Sicilia C."/>
            <person name="Mateos I."/>
            <person name="Piednoel M."/>
            <person name="Hagmann J."/>
            <person name="Chen-Min-Tao R."/>
            <person name="Iglesias-Fernandez R."/>
            <person name="Schuster S.C."/>
            <person name="Alonso-Blanco C."/>
            <person name="Roudier F."/>
            <person name="Carbonero P."/>
            <person name="Paz-Ares J."/>
            <person name="Davis S.J."/>
            <person name="Pecinka A."/>
            <person name="Quesneville H."/>
            <person name="Colot V."/>
            <person name="Lysak M.A."/>
            <person name="Weigel D."/>
            <person name="Coupland G."/>
            <person name="Schneeberger K."/>
        </authorList>
    </citation>
    <scope>NUCLEOTIDE SEQUENCE [LARGE SCALE GENOMIC DNA]</scope>
    <source>
        <strain evidence="9">cv. Pajares</strain>
    </source>
</reference>
<evidence type="ECO:0000313" key="9">
    <source>
        <dbReference type="Proteomes" id="UP000029120"/>
    </source>
</evidence>
<gene>
    <name evidence="8" type="ordered locus">AALP_Aa7g157200</name>
</gene>
<evidence type="ECO:0000313" key="8">
    <source>
        <dbReference type="EMBL" id="KFK29616.1"/>
    </source>
</evidence>
<dbReference type="Pfam" id="PF00892">
    <property type="entry name" value="EamA"/>
    <property type="match status" value="2"/>
</dbReference>
<keyword evidence="5 6" id="KW-0472">Membrane</keyword>
<keyword evidence="3 6" id="KW-0812">Transmembrane</keyword>
<feature type="transmembrane region" description="Helical" evidence="6">
    <location>
        <begin position="213"/>
        <end position="232"/>
    </location>
</feature>
<dbReference type="Proteomes" id="UP000029120">
    <property type="component" value="Chromosome 7"/>
</dbReference>
<comment type="similarity">
    <text evidence="2 6">Belongs to the drug/metabolite transporter (DMT) superfamily. Plant drug/metabolite exporter (P-DME) (TC 2.A.7.4) family.</text>
</comment>
<dbReference type="GO" id="GO:0022857">
    <property type="term" value="F:transmembrane transporter activity"/>
    <property type="evidence" value="ECO:0007669"/>
    <property type="project" value="InterPro"/>
</dbReference>
<evidence type="ECO:0000256" key="4">
    <source>
        <dbReference type="ARBA" id="ARBA00022989"/>
    </source>
</evidence>
<comment type="subcellular location">
    <subcellularLocation>
        <location evidence="1 6">Membrane</location>
        <topology evidence="1 6">Multi-pass membrane protein</topology>
    </subcellularLocation>
</comment>
<feature type="transmembrane region" description="Helical" evidence="6">
    <location>
        <begin position="179"/>
        <end position="201"/>
    </location>
</feature>
<dbReference type="OrthoDB" id="1728340at2759"/>
<feature type="transmembrane region" description="Helical" evidence="6">
    <location>
        <begin position="70"/>
        <end position="90"/>
    </location>
</feature>
<dbReference type="EMBL" id="CM002875">
    <property type="protein sequence ID" value="KFK29616.1"/>
    <property type="molecule type" value="Genomic_DNA"/>
</dbReference>
<organism evidence="8 9">
    <name type="scientific">Arabis alpina</name>
    <name type="common">Alpine rock-cress</name>
    <dbReference type="NCBI Taxonomy" id="50452"/>
    <lineage>
        <taxon>Eukaryota</taxon>
        <taxon>Viridiplantae</taxon>
        <taxon>Streptophyta</taxon>
        <taxon>Embryophyta</taxon>
        <taxon>Tracheophyta</taxon>
        <taxon>Spermatophyta</taxon>
        <taxon>Magnoliopsida</taxon>
        <taxon>eudicotyledons</taxon>
        <taxon>Gunneridae</taxon>
        <taxon>Pentapetalae</taxon>
        <taxon>rosids</taxon>
        <taxon>malvids</taxon>
        <taxon>Brassicales</taxon>
        <taxon>Brassicaceae</taxon>
        <taxon>Arabideae</taxon>
        <taxon>Arabis</taxon>
    </lineage>
</organism>
<keyword evidence="9" id="KW-1185">Reference proteome</keyword>
<feature type="domain" description="EamA" evidence="7">
    <location>
        <begin position="181"/>
        <end position="319"/>
    </location>
</feature>
<sequence>MEKLEEYKPVMAMTAIQLCYAGVTLSARATMVHGLSPRVFILYRQAFATIFIFPFLYFSRKKSKIASLDLKSFSLIFLVSFIGITINQNLYLEGLYLSSSSMGSAVGNIIPAITFLISFLAGYEKVNLRDLRGLAKIAGTILCVAGATSMTLLWGPKILNSESALPIALLGDLKDQNTWVLGCFFLFSSTLCWSFWLILQVPITSYYPDHHSLSAWMCLFGTIQCAVVTFFLEKDPNVWILHSYSELAACLYAGIGASALSFTVQAWAISKRGPVFSAMFNPLCTVIVTILAALFFKEEIYTGSLIGGLGVIMGLYIVLWGKAKDVMINREQRDNNHNSEVKIQVEDSSNITICNQDLKNPLLSKHNSIEEIQTQQQLN</sequence>
<evidence type="ECO:0000259" key="7">
    <source>
        <dbReference type="Pfam" id="PF00892"/>
    </source>
</evidence>
<dbReference type="GO" id="GO:0016020">
    <property type="term" value="C:membrane"/>
    <property type="evidence" value="ECO:0007669"/>
    <property type="project" value="UniProtKB-SubCell"/>
</dbReference>
<dbReference type="PANTHER" id="PTHR31218">
    <property type="entry name" value="WAT1-RELATED PROTEIN"/>
    <property type="match status" value="1"/>
</dbReference>
<feature type="domain" description="EamA" evidence="7">
    <location>
        <begin position="15"/>
        <end position="144"/>
    </location>
</feature>
<protein>
    <recommendedName>
        <fullName evidence="6">WAT1-related protein</fullName>
    </recommendedName>
</protein>
<accession>A0A087GIB4</accession>
<dbReference type="OMA" id="WCIAQRG"/>
<keyword evidence="4 6" id="KW-1133">Transmembrane helix</keyword>
<feature type="transmembrane region" description="Helical" evidence="6">
    <location>
        <begin position="300"/>
        <end position="320"/>
    </location>
</feature>
<name>A0A087GIB4_ARAAL</name>
<evidence type="ECO:0000256" key="6">
    <source>
        <dbReference type="RuleBase" id="RU363077"/>
    </source>
</evidence>
<dbReference type="Gramene" id="KFK29616">
    <property type="protein sequence ID" value="KFK29616"/>
    <property type="gene ID" value="AALP_AA7G157200"/>
</dbReference>
<dbReference type="InterPro" id="IPR037185">
    <property type="entry name" value="EmrE-like"/>
</dbReference>
<proteinExistence type="inferred from homology"/>
<feature type="transmembrane region" description="Helical" evidence="6">
    <location>
        <begin position="102"/>
        <end position="122"/>
    </location>
</feature>
<feature type="transmembrane region" description="Helical" evidence="6">
    <location>
        <begin position="39"/>
        <end position="58"/>
    </location>
</feature>
<dbReference type="SUPFAM" id="SSF103481">
    <property type="entry name" value="Multidrug resistance efflux transporter EmrE"/>
    <property type="match status" value="2"/>
</dbReference>
<feature type="transmembrane region" description="Helical" evidence="6">
    <location>
        <begin position="275"/>
        <end position="294"/>
    </location>
</feature>
<evidence type="ECO:0000256" key="3">
    <source>
        <dbReference type="ARBA" id="ARBA00022692"/>
    </source>
</evidence>
<feature type="transmembrane region" description="Helical" evidence="6">
    <location>
        <begin position="244"/>
        <end position="268"/>
    </location>
</feature>